<accession>A0A0L0D263</accession>
<dbReference type="Gene3D" id="3.90.1150.10">
    <property type="entry name" value="Aspartate Aminotransferase, domain 1"/>
    <property type="match status" value="1"/>
</dbReference>
<keyword evidence="4 7" id="KW-0808">Transferase</keyword>
<dbReference type="InterPro" id="IPR004838">
    <property type="entry name" value="NHTrfase_class1_PyrdxlP-BS"/>
</dbReference>
<dbReference type="InterPro" id="IPR015422">
    <property type="entry name" value="PyrdxlP-dep_Trfase_small"/>
</dbReference>
<dbReference type="GO" id="GO:0006520">
    <property type="term" value="P:amino acid metabolic process"/>
    <property type="evidence" value="ECO:0007669"/>
    <property type="project" value="InterPro"/>
</dbReference>
<feature type="domain" description="Aminotransferase class I/classII large" evidence="6">
    <location>
        <begin position="84"/>
        <end position="436"/>
    </location>
</feature>
<dbReference type="InterPro" id="IPR015421">
    <property type="entry name" value="PyrdxlP-dep_Trfase_major"/>
</dbReference>
<dbReference type="InterPro" id="IPR015424">
    <property type="entry name" value="PyrdxlP-dep_Trfase"/>
</dbReference>
<keyword evidence="5" id="KW-0663">Pyridoxal phosphate</keyword>
<dbReference type="PANTHER" id="PTHR46383:SF1">
    <property type="entry name" value="ASPARTATE AMINOTRANSFERASE"/>
    <property type="match status" value="1"/>
</dbReference>
<keyword evidence="3 7" id="KW-0032">Aminotransferase</keyword>
<dbReference type="EMBL" id="GL349442">
    <property type="protein sequence ID" value="KNC46210.1"/>
    <property type="molecule type" value="Genomic_DNA"/>
</dbReference>
<organism evidence="7 8">
    <name type="scientific">Thecamonas trahens ATCC 50062</name>
    <dbReference type="NCBI Taxonomy" id="461836"/>
    <lineage>
        <taxon>Eukaryota</taxon>
        <taxon>Apusozoa</taxon>
        <taxon>Apusomonadida</taxon>
        <taxon>Apusomonadidae</taxon>
        <taxon>Thecamonas</taxon>
    </lineage>
</organism>
<evidence type="ECO:0000313" key="8">
    <source>
        <dbReference type="Proteomes" id="UP000054408"/>
    </source>
</evidence>
<dbReference type="PROSITE" id="PS00105">
    <property type="entry name" value="AA_TRANSFER_CLASS_1"/>
    <property type="match status" value="1"/>
</dbReference>
<dbReference type="InterPro" id="IPR004839">
    <property type="entry name" value="Aminotransferase_I/II_large"/>
</dbReference>
<evidence type="ECO:0000256" key="4">
    <source>
        <dbReference type="ARBA" id="ARBA00022679"/>
    </source>
</evidence>
<dbReference type="PANTHER" id="PTHR46383">
    <property type="entry name" value="ASPARTATE AMINOTRANSFERASE"/>
    <property type="match status" value="1"/>
</dbReference>
<dbReference type="CDD" id="cd00609">
    <property type="entry name" value="AAT_like"/>
    <property type="match status" value="1"/>
</dbReference>
<dbReference type="InterPro" id="IPR050596">
    <property type="entry name" value="AspAT/PAT-like"/>
</dbReference>
<dbReference type="eggNOG" id="KOG0257">
    <property type="taxonomic scope" value="Eukaryota"/>
</dbReference>
<dbReference type="RefSeq" id="XP_013760507.1">
    <property type="nucleotide sequence ID" value="XM_013905053.1"/>
</dbReference>
<evidence type="ECO:0000256" key="5">
    <source>
        <dbReference type="ARBA" id="ARBA00022898"/>
    </source>
</evidence>
<dbReference type="OrthoDB" id="7042322at2759"/>
<evidence type="ECO:0000256" key="1">
    <source>
        <dbReference type="ARBA" id="ARBA00001933"/>
    </source>
</evidence>
<keyword evidence="8" id="KW-1185">Reference proteome</keyword>
<gene>
    <name evidence="7" type="ORF">AMSG_02661</name>
</gene>
<reference evidence="7 8" key="1">
    <citation type="submission" date="2010-05" db="EMBL/GenBank/DDBJ databases">
        <title>The Genome Sequence of Thecamonas trahens ATCC 50062.</title>
        <authorList>
            <consortium name="The Broad Institute Genome Sequencing Platform"/>
            <person name="Russ C."/>
            <person name="Cuomo C."/>
            <person name="Shea T."/>
            <person name="Young S.K."/>
            <person name="Zeng Q."/>
            <person name="Koehrsen M."/>
            <person name="Haas B."/>
            <person name="Borodovsky M."/>
            <person name="Guigo R."/>
            <person name="Alvarado L."/>
            <person name="Berlin A."/>
            <person name="Bochicchio J."/>
            <person name="Borenstein D."/>
            <person name="Chapman S."/>
            <person name="Chen Z."/>
            <person name="Freedman E."/>
            <person name="Gellesch M."/>
            <person name="Goldberg J."/>
            <person name="Griggs A."/>
            <person name="Gujja S."/>
            <person name="Heilman E."/>
            <person name="Heiman D."/>
            <person name="Hepburn T."/>
            <person name="Howarth C."/>
            <person name="Jen D."/>
            <person name="Larson L."/>
            <person name="Mehta T."/>
            <person name="Park D."/>
            <person name="Pearson M."/>
            <person name="Roberts A."/>
            <person name="Saif S."/>
            <person name="Shenoy N."/>
            <person name="Sisk P."/>
            <person name="Stolte C."/>
            <person name="Sykes S."/>
            <person name="Thomson T."/>
            <person name="Walk T."/>
            <person name="White J."/>
            <person name="Yandava C."/>
            <person name="Burger G."/>
            <person name="Gray M.W."/>
            <person name="Holland P.W.H."/>
            <person name="King N."/>
            <person name="Lang F.B.F."/>
            <person name="Roger A.J."/>
            <person name="Ruiz-Trillo I."/>
            <person name="Lander E."/>
            <person name="Nusbaum C."/>
        </authorList>
    </citation>
    <scope>NUCLEOTIDE SEQUENCE [LARGE SCALE GENOMIC DNA]</scope>
    <source>
        <strain evidence="7 8">ATCC 50062</strain>
    </source>
</reference>
<comment type="cofactor">
    <cofactor evidence="1">
        <name>pyridoxal 5'-phosphate</name>
        <dbReference type="ChEBI" id="CHEBI:597326"/>
    </cofactor>
</comment>
<dbReference type="STRING" id="461836.A0A0L0D263"/>
<comment type="similarity">
    <text evidence="2">Belongs to the class-I pyridoxal-phosphate-dependent aminotransferase family.</text>
</comment>
<dbReference type="GO" id="GO:0030170">
    <property type="term" value="F:pyridoxal phosphate binding"/>
    <property type="evidence" value="ECO:0007669"/>
    <property type="project" value="InterPro"/>
</dbReference>
<dbReference type="Proteomes" id="UP000054408">
    <property type="component" value="Unassembled WGS sequence"/>
</dbReference>
<proteinExistence type="inferred from homology"/>
<dbReference type="SUPFAM" id="SSF53383">
    <property type="entry name" value="PLP-dependent transferases"/>
    <property type="match status" value="1"/>
</dbReference>
<evidence type="ECO:0000256" key="3">
    <source>
        <dbReference type="ARBA" id="ARBA00022576"/>
    </source>
</evidence>
<dbReference type="GeneID" id="25562320"/>
<evidence type="ECO:0000313" key="7">
    <source>
        <dbReference type="EMBL" id="KNC46210.1"/>
    </source>
</evidence>
<dbReference type="GO" id="GO:0008483">
    <property type="term" value="F:transaminase activity"/>
    <property type="evidence" value="ECO:0007669"/>
    <property type="project" value="UniProtKB-KW"/>
</dbReference>
<evidence type="ECO:0000256" key="2">
    <source>
        <dbReference type="ARBA" id="ARBA00007441"/>
    </source>
</evidence>
<protein>
    <submittedName>
        <fullName evidence="7">Aminotransferase</fullName>
    </submittedName>
</protein>
<evidence type="ECO:0000259" key="6">
    <source>
        <dbReference type="Pfam" id="PF00155"/>
    </source>
</evidence>
<dbReference type="Gene3D" id="3.40.640.10">
    <property type="entry name" value="Type I PLP-dependent aspartate aminotransferase-like (Major domain)"/>
    <property type="match status" value="1"/>
</dbReference>
<dbReference type="AlphaFoldDB" id="A0A0L0D263"/>
<dbReference type="OMA" id="FYVMARF"/>
<name>A0A0L0D263_THETB</name>
<sequence length="477" mass="49091">MLRIGGLGRGVHAGVVATTVAGAVCRGYASEAGSAEHAALMGVAAGSGTSSANFPIAKAVQGLGKSPTLAINELSAAKVAAGEDVVRFGFGQSPFPVPGELVEALQRHAAQKDYEAVQGLAALQACVASEMAGRIGRPVAAEDIMVGPGSKELLFNLQVAIEGTISIPAASWVSYLPQSLIAGRAIDVVPTARADGWKLTPEVAEAHFVGKPGTDSRASVLILNYPSNPTGLSYSASELEALAGVFRKHNVIVLADEIYGKVHHTGQHASLASAYPEGTIVSDGLSKWAGAGGWRLGHFCFPRELRWLRDAMHVVASETFSATSAPIQYAATAAYPGEASEPLAAYLEGSRAVLKAVGGYVADAANAAGMATPKPDGGFYVFPSFNDAHGEWLADAKGISTNVELAHTILAETGVAMLPGAPFSVPHDELSLRLAFVDFDGAAALDAYAATGHVDVAAVAPKVVRGMDRLAAWCGAR</sequence>
<dbReference type="Pfam" id="PF00155">
    <property type="entry name" value="Aminotran_1_2"/>
    <property type="match status" value="1"/>
</dbReference>